<name>A0ABS4X8X0_9MICC</name>
<dbReference type="Gene3D" id="1.10.441.10">
    <property type="entry name" value="Phosphomannose Isomerase, domain 2"/>
    <property type="match status" value="1"/>
</dbReference>
<keyword evidence="7 9" id="KW-0413">Isomerase</keyword>
<dbReference type="InterPro" id="IPR011051">
    <property type="entry name" value="RmlC_Cupin_sf"/>
</dbReference>
<dbReference type="GO" id="GO:0004476">
    <property type="term" value="F:mannose-6-phosphate isomerase activity"/>
    <property type="evidence" value="ECO:0007669"/>
    <property type="project" value="UniProtKB-EC"/>
</dbReference>
<comment type="similarity">
    <text evidence="3">Belongs to the mannose-6-phosphate isomerase type 1 family.</text>
</comment>
<evidence type="ECO:0000256" key="6">
    <source>
        <dbReference type="ARBA" id="ARBA00022833"/>
    </source>
</evidence>
<comment type="catalytic activity">
    <reaction evidence="1">
        <text>D-mannose 6-phosphate = D-fructose 6-phosphate</text>
        <dbReference type="Rhea" id="RHEA:12356"/>
        <dbReference type="ChEBI" id="CHEBI:58735"/>
        <dbReference type="ChEBI" id="CHEBI:61527"/>
        <dbReference type="EC" id="5.3.1.8"/>
    </reaction>
</comment>
<dbReference type="EC" id="5.3.1.8" evidence="4"/>
<feature type="domain" description="Phosphomannose isomerase type I catalytic" evidence="8">
    <location>
        <begin position="3"/>
        <end position="146"/>
    </location>
</feature>
<dbReference type="InterPro" id="IPR016305">
    <property type="entry name" value="Mannose-6-P_Isomerase"/>
</dbReference>
<proteinExistence type="inferred from homology"/>
<evidence type="ECO:0000256" key="4">
    <source>
        <dbReference type="ARBA" id="ARBA00011956"/>
    </source>
</evidence>
<accession>A0ABS4X8X0</accession>
<dbReference type="SUPFAM" id="SSF51182">
    <property type="entry name" value="RmlC-like cupins"/>
    <property type="match status" value="1"/>
</dbReference>
<evidence type="ECO:0000313" key="9">
    <source>
        <dbReference type="EMBL" id="MBP2384913.1"/>
    </source>
</evidence>
<dbReference type="PANTHER" id="PTHR10309:SF0">
    <property type="entry name" value="MANNOSE-6-PHOSPHATE ISOMERASE"/>
    <property type="match status" value="1"/>
</dbReference>
<reference evidence="9 10" key="1">
    <citation type="submission" date="2021-03" db="EMBL/GenBank/DDBJ databases">
        <title>Sequencing the genomes of 1000 actinobacteria strains.</title>
        <authorList>
            <person name="Klenk H.-P."/>
        </authorList>
    </citation>
    <scope>NUCLEOTIDE SEQUENCE [LARGE SCALE GENOMIC DNA]</scope>
    <source>
        <strain evidence="9 10">DSM 15797</strain>
    </source>
</reference>
<dbReference type="PRINTS" id="PR00714">
    <property type="entry name" value="MAN6PISMRASE"/>
</dbReference>
<dbReference type="InterPro" id="IPR001250">
    <property type="entry name" value="Man6P_Isoase-1"/>
</dbReference>
<dbReference type="Pfam" id="PF20511">
    <property type="entry name" value="PMI_typeI_cat"/>
    <property type="match status" value="1"/>
</dbReference>
<evidence type="ECO:0000256" key="3">
    <source>
        <dbReference type="ARBA" id="ARBA00010772"/>
    </source>
</evidence>
<evidence type="ECO:0000313" key="10">
    <source>
        <dbReference type="Proteomes" id="UP001296993"/>
    </source>
</evidence>
<protein>
    <recommendedName>
        <fullName evidence="4">mannose-6-phosphate isomerase</fullName>
        <ecNumber evidence="4">5.3.1.8</ecNumber>
    </recommendedName>
</protein>
<dbReference type="PIRSF" id="PIRSF001480">
    <property type="entry name" value="Mannose-6-phosphate_isomerase"/>
    <property type="match status" value="1"/>
</dbReference>
<dbReference type="NCBIfam" id="TIGR00218">
    <property type="entry name" value="manA"/>
    <property type="match status" value="1"/>
</dbReference>
<dbReference type="PANTHER" id="PTHR10309">
    <property type="entry name" value="MANNOSE-6-PHOSPHATE ISOMERASE"/>
    <property type="match status" value="1"/>
</dbReference>
<organism evidence="9 10">
    <name type="scientific">Paeniglutamicibacter kerguelensis</name>
    <dbReference type="NCBI Taxonomy" id="254788"/>
    <lineage>
        <taxon>Bacteria</taxon>
        <taxon>Bacillati</taxon>
        <taxon>Actinomycetota</taxon>
        <taxon>Actinomycetes</taxon>
        <taxon>Micrococcales</taxon>
        <taxon>Micrococcaceae</taxon>
        <taxon>Paeniglutamicibacter</taxon>
    </lineage>
</organism>
<dbReference type="RefSeq" id="WP_245356214.1">
    <property type="nucleotide sequence ID" value="NZ_BAAAJY010000006.1"/>
</dbReference>
<evidence type="ECO:0000256" key="1">
    <source>
        <dbReference type="ARBA" id="ARBA00000757"/>
    </source>
</evidence>
<evidence type="ECO:0000256" key="2">
    <source>
        <dbReference type="ARBA" id="ARBA00001947"/>
    </source>
</evidence>
<evidence type="ECO:0000259" key="8">
    <source>
        <dbReference type="Pfam" id="PF20511"/>
    </source>
</evidence>
<dbReference type="Gene3D" id="2.60.120.10">
    <property type="entry name" value="Jelly Rolls"/>
    <property type="match status" value="2"/>
</dbReference>
<keyword evidence="5" id="KW-0479">Metal-binding</keyword>
<dbReference type="EMBL" id="JAGIOF010000001">
    <property type="protein sequence ID" value="MBP2384913.1"/>
    <property type="molecule type" value="Genomic_DNA"/>
</dbReference>
<gene>
    <name evidence="9" type="ORF">JOF47_000424</name>
</gene>
<evidence type="ECO:0000256" key="5">
    <source>
        <dbReference type="ARBA" id="ARBA00022723"/>
    </source>
</evidence>
<comment type="caution">
    <text evidence="9">The sequence shown here is derived from an EMBL/GenBank/DDBJ whole genome shotgun (WGS) entry which is preliminary data.</text>
</comment>
<evidence type="ECO:0000256" key="7">
    <source>
        <dbReference type="ARBA" id="ARBA00023235"/>
    </source>
</evidence>
<comment type="cofactor">
    <cofactor evidence="2">
        <name>Zn(2+)</name>
        <dbReference type="ChEBI" id="CHEBI:29105"/>
    </cofactor>
</comment>
<keyword evidence="10" id="KW-1185">Reference proteome</keyword>
<keyword evidence="6" id="KW-0862">Zinc</keyword>
<dbReference type="InterPro" id="IPR014710">
    <property type="entry name" value="RmlC-like_jellyroll"/>
</dbReference>
<sequence length="411" mass="43514">MENPLRNYPWGSRTLIAGLLGREPGAEPEAEMWIGAHPSAPSRVVSGVPGETPGLDELISANAEALLGSEVAGDGRSLPFLLKLLAAEKPLSIQVHPDAAQAAEGFAAENAAGIALDAPHRNYRDAAHKPEMIYALTDFAALSGFREPEQIARHFSLLLPLLSGVAADACAGIIELLGGEDALRNTFGRLLCGAPELTKLTARVLHAVRTEESLRTHPALAELPSLNAHYPNDPGILVSLMLNLVQLAPGQAIYLAAGNVHAYLRGLGVEVMANSDNVLRGGLTAKHIDLPELLRITVFEPQDVPLLHPRTTDFGQQVFAPPFDEFQLQHIELPAAEDAADMADADVPIAANGPVLMICVDGQLVVDTPRGDQVLHRGESLFIGAAEAPAMARRSVGSGARAFAVTVQAVR</sequence>
<dbReference type="CDD" id="cd07011">
    <property type="entry name" value="cupin_PMI_type_I_N"/>
    <property type="match status" value="1"/>
</dbReference>
<dbReference type="InterPro" id="IPR046457">
    <property type="entry name" value="PMI_typeI_cat"/>
</dbReference>
<dbReference type="Proteomes" id="UP001296993">
    <property type="component" value="Unassembled WGS sequence"/>
</dbReference>